<organism evidence="1 2">
    <name type="scientific">Grifola frondosa</name>
    <name type="common">Maitake</name>
    <name type="synonym">Polyporus frondosus</name>
    <dbReference type="NCBI Taxonomy" id="5627"/>
    <lineage>
        <taxon>Eukaryota</taxon>
        <taxon>Fungi</taxon>
        <taxon>Dikarya</taxon>
        <taxon>Basidiomycota</taxon>
        <taxon>Agaricomycotina</taxon>
        <taxon>Agaricomycetes</taxon>
        <taxon>Polyporales</taxon>
        <taxon>Grifolaceae</taxon>
        <taxon>Grifola</taxon>
    </lineage>
</organism>
<comment type="caution">
    <text evidence="1">The sequence shown here is derived from an EMBL/GenBank/DDBJ whole genome shotgun (WGS) entry which is preliminary data.</text>
</comment>
<protein>
    <submittedName>
        <fullName evidence="1">Uncharacterized protein</fullName>
    </submittedName>
</protein>
<evidence type="ECO:0000313" key="2">
    <source>
        <dbReference type="Proteomes" id="UP000092993"/>
    </source>
</evidence>
<reference evidence="1 2" key="1">
    <citation type="submission" date="2016-03" db="EMBL/GenBank/DDBJ databases">
        <title>Whole genome sequencing of Grifola frondosa 9006-11.</title>
        <authorList>
            <person name="Min B."/>
            <person name="Park H."/>
            <person name="Kim J.-G."/>
            <person name="Cho H."/>
            <person name="Oh Y.-L."/>
            <person name="Kong W.-S."/>
            <person name="Choi I.-G."/>
        </authorList>
    </citation>
    <scope>NUCLEOTIDE SEQUENCE [LARGE SCALE GENOMIC DNA]</scope>
    <source>
        <strain evidence="1 2">9006-11</strain>
    </source>
</reference>
<name>A0A1C7MED0_GRIFR</name>
<sequence length="121" mass="13847">MHQWLSANAPRPDLNFSFDEHDSLFISPASATLSPWRQRTDDVRRRAASPEFTQIWVVALRWWEGVAQACRREVLTIRGPFGWNLAGVNSSEMGMEHSNSEMPMRVGLFSARKLSMQLTQV</sequence>
<gene>
    <name evidence="1" type="ORF">A0H81_04673</name>
</gene>
<accession>A0A1C7MED0</accession>
<keyword evidence="2" id="KW-1185">Reference proteome</keyword>
<dbReference type="Proteomes" id="UP000092993">
    <property type="component" value="Unassembled WGS sequence"/>
</dbReference>
<dbReference type="EMBL" id="LUGG01000004">
    <property type="protein sequence ID" value="OBZ75275.1"/>
    <property type="molecule type" value="Genomic_DNA"/>
</dbReference>
<evidence type="ECO:0000313" key="1">
    <source>
        <dbReference type="EMBL" id="OBZ75275.1"/>
    </source>
</evidence>
<dbReference type="AlphaFoldDB" id="A0A1C7MED0"/>
<proteinExistence type="predicted"/>